<dbReference type="OrthoDB" id="9807829at2"/>
<dbReference type="Proteomes" id="UP000074108">
    <property type="component" value="Unassembled WGS sequence"/>
</dbReference>
<dbReference type="InterPro" id="IPR020103">
    <property type="entry name" value="PsdUridine_synth_cat_dom_sf"/>
</dbReference>
<dbReference type="InterPro" id="IPR006225">
    <property type="entry name" value="PsdUridine_synth_RluC/D"/>
</dbReference>
<dbReference type="GO" id="GO:0140098">
    <property type="term" value="F:catalytic activity, acting on RNA"/>
    <property type="evidence" value="ECO:0007669"/>
    <property type="project" value="UniProtKB-ARBA"/>
</dbReference>
<dbReference type="GO" id="GO:0009982">
    <property type="term" value="F:pseudouridine synthase activity"/>
    <property type="evidence" value="ECO:0007669"/>
    <property type="project" value="InterPro"/>
</dbReference>
<reference evidence="8 9" key="1">
    <citation type="journal article" date="2016" name="Front. Microbiol.">
        <title>Microevolution Analysis of Bacillus coahuilensis Unveils Differences in Phosphorus Acquisition Strategies and Their Regulation.</title>
        <authorList>
            <person name="Gomez-Lunar Z."/>
            <person name="Hernandez-Gonzalez I."/>
            <person name="Rodriguez-Torres M.D."/>
            <person name="Souza V."/>
            <person name="Olmedo-Alvarez G."/>
        </authorList>
    </citation>
    <scope>NUCLEOTIDE SEQUENCE [LARGE SCALE GENOMIC DNA]</scope>
    <source>
        <strain evidence="9">p1.1.43</strain>
    </source>
</reference>
<dbReference type="GO" id="GO:0000455">
    <property type="term" value="P:enzyme-directed rRNA pseudouridine synthesis"/>
    <property type="evidence" value="ECO:0007669"/>
    <property type="project" value="TreeGrafter"/>
</dbReference>
<dbReference type="RefSeq" id="WP_059350385.1">
    <property type="nucleotide sequence ID" value="NZ_LDYG01000018.1"/>
</dbReference>
<comment type="catalytic activity">
    <reaction evidence="1 5">
        <text>a uridine in RNA = a pseudouridine in RNA</text>
        <dbReference type="Rhea" id="RHEA:48348"/>
        <dbReference type="Rhea" id="RHEA-COMP:12068"/>
        <dbReference type="Rhea" id="RHEA-COMP:12069"/>
        <dbReference type="ChEBI" id="CHEBI:65314"/>
        <dbReference type="ChEBI" id="CHEBI:65315"/>
    </reaction>
</comment>
<dbReference type="InterPro" id="IPR006145">
    <property type="entry name" value="PsdUridine_synth_RsuA/RluA"/>
</dbReference>
<dbReference type="InterPro" id="IPR050188">
    <property type="entry name" value="RluA_PseudoU_synthase"/>
</dbReference>
<keyword evidence="9" id="KW-1185">Reference proteome</keyword>
<keyword evidence="3 5" id="KW-0413">Isomerase</keyword>
<dbReference type="CDD" id="cd02869">
    <property type="entry name" value="PseudoU_synth_RluA_like"/>
    <property type="match status" value="1"/>
</dbReference>
<evidence type="ECO:0000313" key="8">
    <source>
        <dbReference type="EMBL" id="KUP08068.1"/>
    </source>
</evidence>
<evidence type="ECO:0000259" key="7">
    <source>
        <dbReference type="Pfam" id="PF00849"/>
    </source>
</evidence>
<dbReference type="SUPFAM" id="SSF55120">
    <property type="entry name" value="Pseudouridine synthase"/>
    <property type="match status" value="1"/>
</dbReference>
<dbReference type="PANTHER" id="PTHR21600">
    <property type="entry name" value="MITOCHONDRIAL RNA PSEUDOURIDINE SYNTHASE"/>
    <property type="match status" value="1"/>
</dbReference>
<evidence type="ECO:0000256" key="6">
    <source>
        <dbReference type="SAM" id="MobiDB-lite"/>
    </source>
</evidence>
<feature type="domain" description="Pseudouridine synthase RsuA/RluA-like" evidence="7">
    <location>
        <begin position="93"/>
        <end position="244"/>
    </location>
</feature>
<evidence type="ECO:0000256" key="3">
    <source>
        <dbReference type="ARBA" id="ARBA00023235"/>
    </source>
</evidence>
<sequence length="298" mass="34134">MLIQKIGNYCKIDAPSNWEGLTIEEILKEKWMAPKKLVHTWRMENSILLNNEKANWKVPLQIGDSIFFPFFIEEDYGFIPTVGRLQILFEDDHLLVVNKPTGVDTHPSHENQHDTLSNFVASYFESQGVKCRAHPIHRLDRDTSGAVIFAKHHLSQAILDRMLQHKHIKRTYLAIVNGQLQKNHDTISKPIGKDRHHPTRRRVSPNGQTAVTHYTVVKNINNLSLLELSLETGRTHQIRVHLSHLGYPILGDTLYGGTKDPNGQALHAKSVQFVHPISEEPFTILAPLPKEKRWMLFA</sequence>
<protein>
    <recommendedName>
        <fullName evidence="5">Pseudouridine synthase</fullName>
        <ecNumber evidence="5">5.4.99.-</ecNumber>
    </recommendedName>
</protein>
<dbReference type="EC" id="5.4.99.-" evidence="5"/>
<feature type="compositionally biased region" description="Basic residues" evidence="6">
    <location>
        <begin position="194"/>
        <end position="203"/>
    </location>
</feature>
<organism evidence="8 9">
    <name type="scientific">Bacillus coahuilensis p1.1.43</name>
    <dbReference type="NCBI Taxonomy" id="1150625"/>
    <lineage>
        <taxon>Bacteria</taxon>
        <taxon>Bacillati</taxon>
        <taxon>Bacillota</taxon>
        <taxon>Bacilli</taxon>
        <taxon>Bacillales</taxon>
        <taxon>Bacillaceae</taxon>
        <taxon>Bacillus</taxon>
    </lineage>
</organism>
<evidence type="ECO:0000256" key="2">
    <source>
        <dbReference type="ARBA" id="ARBA00010876"/>
    </source>
</evidence>
<dbReference type="Gene3D" id="3.30.2350.10">
    <property type="entry name" value="Pseudouridine synthase"/>
    <property type="match status" value="1"/>
</dbReference>
<dbReference type="PANTHER" id="PTHR21600:SF71">
    <property type="entry name" value="PSEUDOURIDINE SYNTHASE"/>
    <property type="match status" value="1"/>
</dbReference>
<accession>A0A147KB06</accession>
<dbReference type="AlphaFoldDB" id="A0A147KB06"/>
<evidence type="ECO:0000256" key="4">
    <source>
        <dbReference type="PIRSR" id="PIRSR606225-1"/>
    </source>
</evidence>
<feature type="region of interest" description="Disordered" evidence="6">
    <location>
        <begin position="185"/>
        <end position="205"/>
    </location>
</feature>
<dbReference type="EMBL" id="LDYG01000018">
    <property type="protein sequence ID" value="KUP08068.1"/>
    <property type="molecule type" value="Genomic_DNA"/>
</dbReference>
<dbReference type="STRING" id="1150625.Q75_03470"/>
<dbReference type="PROSITE" id="PS01129">
    <property type="entry name" value="PSI_RLU"/>
    <property type="match status" value="1"/>
</dbReference>
<name>A0A147KB06_9BACI</name>
<feature type="active site" evidence="4">
    <location>
        <position position="140"/>
    </location>
</feature>
<comment type="function">
    <text evidence="5">Responsible for synthesis of pseudouridine from uracil.</text>
</comment>
<evidence type="ECO:0000313" key="9">
    <source>
        <dbReference type="Proteomes" id="UP000074108"/>
    </source>
</evidence>
<dbReference type="Pfam" id="PF00849">
    <property type="entry name" value="PseudoU_synth_2"/>
    <property type="match status" value="1"/>
</dbReference>
<comment type="caution">
    <text evidence="8">The sequence shown here is derived from an EMBL/GenBank/DDBJ whole genome shotgun (WGS) entry which is preliminary data.</text>
</comment>
<dbReference type="GO" id="GO:0003723">
    <property type="term" value="F:RNA binding"/>
    <property type="evidence" value="ECO:0007669"/>
    <property type="project" value="InterPro"/>
</dbReference>
<comment type="similarity">
    <text evidence="2 5">Belongs to the pseudouridine synthase RluA family.</text>
</comment>
<gene>
    <name evidence="8" type="ORF">Q75_03470</name>
</gene>
<dbReference type="NCBIfam" id="TIGR00005">
    <property type="entry name" value="rluA_subfam"/>
    <property type="match status" value="1"/>
</dbReference>
<proteinExistence type="inferred from homology"/>
<dbReference type="PATRIC" id="fig|1150625.3.peg.727"/>
<evidence type="ECO:0000256" key="1">
    <source>
        <dbReference type="ARBA" id="ARBA00000073"/>
    </source>
</evidence>
<dbReference type="InterPro" id="IPR006224">
    <property type="entry name" value="PsdUridine_synth_RluA-like_CS"/>
</dbReference>
<dbReference type="FunFam" id="3.30.2350.10:FF:000005">
    <property type="entry name" value="Pseudouridine synthase"/>
    <property type="match status" value="1"/>
</dbReference>
<evidence type="ECO:0000256" key="5">
    <source>
        <dbReference type="RuleBase" id="RU362028"/>
    </source>
</evidence>